<dbReference type="OrthoDB" id="3232204at2"/>
<evidence type="ECO:0000256" key="2">
    <source>
        <dbReference type="SAM" id="Phobius"/>
    </source>
</evidence>
<gene>
    <name evidence="3" type="ORF">BCUN_1490</name>
</gene>
<comment type="caution">
    <text evidence="3">The sequence shown here is derived from an EMBL/GenBank/DDBJ whole genome shotgun (WGS) entry which is preliminary data.</text>
</comment>
<evidence type="ECO:0000313" key="4">
    <source>
        <dbReference type="Proteomes" id="UP000029067"/>
    </source>
</evidence>
<dbReference type="EMBL" id="JGYV01000006">
    <property type="protein sequence ID" value="KFI63878.1"/>
    <property type="molecule type" value="Genomic_DNA"/>
</dbReference>
<feature type="transmembrane region" description="Helical" evidence="2">
    <location>
        <begin position="36"/>
        <end position="55"/>
    </location>
</feature>
<feature type="region of interest" description="Disordered" evidence="1">
    <location>
        <begin position="156"/>
        <end position="183"/>
    </location>
</feature>
<reference evidence="3 4" key="1">
    <citation type="submission" date="2014-03" db="EMBL/GenBank/DDBJ databases">
        <title>Genomics of Bifidobacteria.</title>
        <authorList>
            <person name="Ventura M."/>
            <person name="Milani C."/>
            <person name="Lugli G.A."/>
        </authorList>
    </citation>
    <scope>NUCLEOTIDE SEQUENCE [LARGE SCALE GENOMIC DNA]</scope>
    <source>
        <strain evidence="3 4">LMG 10738</strain>
    </source>
</reference>
<keyword evidence="4" id="KW-1185">Reference proteome</keyword>
<name>A0A087AYM8_9BIFI</name>
<dbReference type="RefSeq" id="WP_051920800.1">
    <property type="nucleotide sequence ID" value="NZ_JGYV01000006.1"/>
</dbReference>
<proteinExistence type="predicted"/>
<evidence type="ECO:0000256" key="1">
    <source>
        <dbReference type="SAM" id="MobiDB-lite"/>
    </source>
</evidence>
<evidence type="ECO:0000313" key="3">
    <source>
        <dbReference type="EMBL" id="KFI63878.1"/>
    </source>
</evidence>
<dbReference type="Proteomes" id="UP000029067">
    <property type="component" value="Unassembled WGS sequence"/>
</dbReference>
<protein>
    <submittedName>
        <fullName evidence="3">M-like protein Szp3</fullName>
    </submittedName>
</protein>
<accession>A0A087AYM8</accession>
<dbReference type="eggNOG" id="ENOG5031K74">
    <property type="taxonomic scope" value="Bacteria"/>
</dbReference>
<organism evidence="3 4">
    <name type="scientific">Bifidobacterium cuniculi</name>
    <dbReference type="NCBI Taxonomy" id="1688"/>
    <lineage>
        <taxon>Bacteria</taxon>
        <taxon>Bacillati</taxon>
        <taxon>Actinomycetota</taxon>
        <taxon>Actinomycetes</taxon>
        <taxon>Bifidobacteriales</taxon>
        <taxon>Bifidobacteriaceae</taxon>
        <taxon>Bifidobacterium</taxon>
    </lineage>
</organism>
<sequence>MTKQEQTLPTERIVIAEETVPSYVPPAPPARKRRRWPIVVAVLVVLAIVGGVIYANQHTKALERCRGAVTSFSGARKSLIDTTENTSGIRQFIQGALGVDDALDAVAKAMDAAEGTVSEQGCATNATITQLNLVANVLDSATDSLNDSVAQMKKQAKQQASELLGGTSDPADGDASGSAKDTLNDSIARGKTLVERLRSEYADSGVATTLANGLQSTLDAGQQLVERSGVTDTKLYKAAKVTLDEAMSAANAWIDAQAAKAK</sequence>
<keyword evidence="2" id="KW-1133">Transmembrane helix</keyword>
<keyword evidence="2" id="KW-0812">Transmembrane</keyword>
<dbReference type="AlphaFoldDB" id="A0A087AYM8"/>
<keyword evidence="2" id="KW-0472">Membrane</keyword>